<evidence type="ECO:0000256" key="2">
    <source>
        <dbReference type="SAM" id="SignalP"/>
    </source>
</evidence>
<dbReference type="OrthoDB" id="273988at2"/>
<protein>
    <submittedName>
        <fullName evidence="3">Uncharacterized protein DUF1625</fullName>
    </submittedName>
</protein>
<keyword evidence="1" id="KW-0812">Transmembrane</keyword>
<dbReference type="EMBL" id="VLKP01000006">
    <property type="protein sequence ID" value="TWI10662.1"/>
    <property type="molecule type" value="Genomic_DNA"/>
</dbReference>
<keyword evidence="1" id="KW-1133">Transmembrane helix</keyword>
<evidence type="ECO:0000256" key="1">
    <source>
        <dbReference type="SAM" id="Phobius"/>
    </source>
</evidence>
<reference evidence="3 4" key="1">
    <citation type="journal article" date="2015" name="Stand. Genomic Sci.">
        <title>Genomic Encyclopedia of Bacterial and Archaeal Type Strains, Phase III: the genomes of soil and plant-associated and newly described type strains.</title>
        <authorList>
            <person name="Whitman W.B."/>
            <person name="Woyke T."/>
            <person name="Klenk H.P."/>
            <person name="Zhou Y."/>
            <person name="Lilburn T.G."/>
            <person name="Beck B.J."/>
            <person name="De Vos P."/>
            <person name="Vandamme P."/>
            <person name="Eisen J.A."/>
            <person name="Garrity G."/>
            <person name="Hugenholtz P."/>
            <person name="Kyrpides N.C."/>
        </authorList>
    </citation>
    <scope>NUCLEOTIDE SEQUENCE [LARGE SCALE GENOMIC DNA]</scope>
    <source>
        <strain evidence="3 4">CGMCC 1.10136</strain>
    </source>
</reference>
<dbReference type="AlphaFoldDB" id="A0A562LST3"/>
<dbReference type="InterPro" id="IPR012430">
    <property type="entry name" value="TMEM43_fam"/>
</dbReference>
<proteinExistence type="predicted"/>
<accession>A0A562LST3</accession>
<name>A0A562LST3_9GAMM</name>
<gene>
    <name evidence="3" type="ORF">IP93_01752</name>
</gene>
<dbReference type="RefSeq" id="WP_144814578.1">
    <property type="nucleotide sequence ID" value="NZ_VLKP01000006.1"/>
</dbReference>
<dbReference type="Pfam" id="PF07787">
    <property type="entry name" value="TMEM43"/>
    <property type="match status" value="1"/>
</dbReference>
<keyword evidence="2" id="KW-0732">Signal</keyword>
<keyword evidence="1" id="KW-0472">Membrane</keyword>
<comment type="caution">
    <text evidence="3">The sequence shown here is derived from an EMBL/GenBank/DDBJ whole genome shotgun (WGS) entry which is preliminary data.</text>
</comment>
<feature type="transmembrane region" description="Helical" evidence="1">
    <location>
        <begin position="211"/>
        <end position="230"/>
    </location>
</feature>
<evidence type="ECO:0000313" key="4">
    <source>
        <dbReference type="Proteomes" id="UP000316471"/>
    </source>
</evidence>
<feature type="chain" id="PRO_5021779711" evidence="2">
    <location>
        <begin position="20"/>
        <end position="242"/>
    </location>
</feature>
<sequence length="242" mass="26740">MRFALAVLALLVVGQGARAQEAPEPLPQAGRVIVDPDFRVETRQFGLDRRVEMLQWRRDGAAYQPVWNEAPIDSGNFDTGYRNPGELPIEGERWWSTDATLNGKPLAPEVLRTLGQWRQFRPGFQRLPANLAATFQPDGDGLSSSENPLDPQVGDLRITWRELTLPPLLGKVELRDGVWHPVPAAAAPATPPVSEEPLEPADASETVPGHWWLWGAGGLVGLALVTLVTFRRRRRGPSANDR</sequence>
<organism evidence="3 4">
    <name type="scientific">Aerolutibacter ruishenii</name>
    <dbReference type="NCBI Taxonomy" id="686800"/>
    <lineage>
        <taxon>Bacteria</taxon>
        <taxon>Pseudomonadati</taxon>
        <taxon>Pseudomonadota</taxon>
        <taxon>Gammaproteobacteria</taxon>
        <taxon>Lysobacterales</taxon>
        <taxon>Lysobacteraceae</taxon>
        <taxon>Aerolutibacter</taxon>
    </lineage>
</organism>
<evidence type="ECO:0000313" key="3">
    <source>
        <dbReference type="EMBL" id="TWI10662.1"/>
    </source>
</evidence>
<dbReference type="Proteomes" id="UP000316471">
    <property type="component" value="Unassembled WGS sequence"/>
</dbReference>
<feature type="signal peptide" evidence="2">
    <location>
        <begin position="1"/>
        <end position="19"/>
    </location>
</feature>
<keyword evidence="4" id="KW-1185">Reference proteome</keyword>